<keyword evidence="1" id="KW-0812">Transmembrane</keyword>
<keyword evidence="3" id="KW-0378">Hydrolase</keyword>
<dbReference type="InterPro" id="IPR001466">
    <property type="entry name" value="Beta-lactam-related"/>
</dbReference>
<evidence type="ECO:0000256" key="1">
    <source>
        <dbReference type="SAM" id="Phobius"/>
    </source>
</evidence>
<feature type="transmembrane region" description="Helical" evidence="1">
    <location>
        <begin position="7"/>
        <end position="25"/>
    </location>
</feature>
<dbReference type="GO" id="GO:0016787">
    <property type="term" value="F:hydrolase activity"/>
    <property type="evidence" value="ECO:0007669"/>
    <property type="project" value="UniProtKB-KW"/>
</dbReference>
<dbReference type="EMBL" id="JBHSKS010000001">
    <property type="protein sequence ID" value="MFC5190449.1"/>
    <property type="molecule type" value="Genomic_DNA"/>
</dbReference>
<dbReference type="InterPro" id="IPR050491">
    <property type="entry name" value="AmpC-like"/>
</dbReference>
<comment type="caution">
    <text evidence="3">The sequence shown here is derived from an EMBL/GenBank/DDBJ whole genome shotgun (WGS) entry which is preliminary data.</text>
</comment>
<feature type="domain" description="Beta-lactamase-related" evidence="2">
    <location>
        <begin position="52"/>
        <end position="360"/>
    </location>
</feature>
<proteinExistence type="predicted"/>
<dbReference type="EC" id="3.-.-.-" evidence="3"/>
<dbReference type="Gene3D" id="3.40.710.10">
    <property type="entry name" value="DD-peptidase/beta-lactamase superfamily"/>
    <property type="match status" value="1"/>
</dbReference>
<name>A0ABW0BRM6_9BACT</name>
<dbReference type="Pfam" id="PF00144">
    <property type="entry name" value="Beta-lactamase"/>
    <property type="match status" value="1"/>
</dbReference>
<evidence type="ECO:0000313" key="4">
    <source>
        <dbReference type="Proteomes" id="UP001596163"/>
    </source>
</evidence>
<accession>A0ABW0BRM6</accession>
<organism evidence="3 4">
    <name type="scientific">Algoriphagus aquatilis</name>
    <dbReference type="NCBI Taxonomy" id="490186"/>
    <lineage>
        <taxon>Bacteria</taxon>
        <taxon>Pseudomonadati</taxon>
        <taxon>Bacteroidota</taxon>
        <taxon>Cytophagia</taxon>
        <taxon>Cytophagales</taxon>
        <taxon>Cyclobacteriaceae</taxon>
        <taxon>Algoriphagus</taxon>
    </lineage>
</organism>
<dbReference type="Proteomes" id="UP001596163">
    <property type="component" value="Unassembled WGS sequence"/>
</dbReference>
<dbReference type="PANTHER" id="PTHR46825:SF8">
    <property type="entry name" value="BETA-LACTAMASE-RELATED"/>
    <property type="match status" value="1"/>
</dbReference>
<dbReference type="RefSeq" id="WP_377911532.1">
    <property type="nucleotide sequence ID" value="NZ_JBHSKS010000001.1"/>
</dbReference>
<keyword evidence="1" id="KW-1133">Transmembrane helix</keyword>
<dbReference type="PANTHER" id="PTHR46825">
    <property type="entry name" value="D-ALANYL-D-ALANINE-CARBOXYPEPTIDASE/ENDOPEPTIDASE AMPH"/>
    <property type="match status" value="1"/>
</dbReference>
<keyword evidence="1" id="KW-0472">Membrane</keyword>
<gene>
    <name evidence="3" type="ORF">ACFPIK_01620</name>
</gene>
<protein>
    <submittedName>
        <fullName evidence="3">Serine hydrolase domain-containing protein</fullName>
        <ecNumber evidence="3">3.-.-.-</ecNumber>
    </submittedName>
</protein>
<reference evidence="4" key="1">
    <citation type="journal article" date="2019" name="Int. J. Syst. Evol. Microbiol.">
        <title>The Global Catalogue of Microorganisms (GCM) 10K type strain sequencing project: providing services to taxonomists for standard genome sequencing and annotation.</title>
        <authorList>
            <consortium name="The Broad Institute Genomics Platform"/>
            <consortium name="The Broad Institute Genome Sequencing Center for Infectious Disease"/>
            <person name="Wu L."/>
            <person name="Ma J."/>
        </authorList>
    </citation>
    <scope>NUCLEOTIDE SEQUENCE [LARGE SCALE GENOMIC DNA]</scope>
    <source>
        <strain evidence="4">CGMCC 1.7030</strain>
    </source>
</reference>
<evidence type="ECO:0000313" key="3">
    <source>
        <dbReference type="EMBL" id="MFC5190449.1"/>
    </source>
</evidence>
<dbReference type="InterPro" id="IPR012338">
    <property type="entry name" value="Beta-lactam/transpept-like"/>
</dbReference>
<sequence>MNQRIKLFLIGLMSWFILFLGWQWWKSYPLVRWEPPLSPQNRSEKIDSILHQSLLTYRIPGIVLGVVENEKLTILKSVGFADLTSKDSLRVNTPFPLASISKLVTALTASAYFQEHGISLQTSIPEVLPREKKLGSADWEGITLRDLLDHTSGLKDLRNWKQLLIQTEQKQLSQLLSQLPKPDRNLKKPHYADLNYDLLGFVLENHSGKSFPELAQEYLLKPAGMTSSTFNSSLDPVAHTTLKGYEPTFLWKRLEEKKTKFERIPSPSSGLISTGADLGNALIHFSRWEMGMLFSNLENLSQGRIKPSGFQEIELGGYSFLGHFGEQGAYNGLFFFSQELDKGIFVLTNGRDIEDHRQKIAEAVISELISN</sequence>
<evidence type="ECO:0000259" key="2">
    <source>
        <dbReference type="Pfam" id="PF00144"/>
    </source>
</evidence>
<dbReference type="SUPFAM" id="SSF56601">
    <property type="entry name" value="beta-lactamase/transpeptidase-like"/>
    <property type="match status" value="1"/>
</dbReference>
<keyword evidence="4" id="KW-1185">Reference proteome</keyword>